<dbReference type="InterPro" id="IPR000640">
    <property type="entry name" value="EFG_V-like"/>
</dbReference>
<dbReference type="CDD" id="cd03691">
    <property type="entry name" value="BipA_TypA_II"/>
    <property type="match status" value="1"/>
</dbReference>
<keyword evidence="1" id="KW-0547">Nucleotide-binding</keyword>
<dbReference type="InterPro" id="IPR047042">
    <property type="entry name" value="BipA_II"/>
</dbReference>
<gene>
    <name evidence="5" type="ORF">A3B30_00380</name>
</gene>
<dbReference type="SUPFAM" id="SSF50447">
    <property type="entry name" value="Translation proteins"/>
    <property type="match status" value="1"/>
</dbReference>
<dbReference type="InterPro" id="IPR035647">
    <property type="entry name" value="EFG_III/V"/>
</dbReference>
<dbReference type="FunFam" id="3.30.70.870:FF:000003">
    <property type="entry name" value="GTP-binding protein TypA"/>
    <property type="match status" value="1"/>
</dbReference>
<dbReference type="Pfam" id="PF14492">
    <property type="entry name" value="EFG_III"/>
    <property type="match status" value="1"/>
</dbReference>
<dbReference type="InterPro" id="IPR048876">
    <property type="entry name" value="BipA_C"/>
</dbReference>
<dbReference type="GO" id="GO:0005829">
    <property type="term" value="C:cytosol"/>
    <property type="evidence" value="ECO:0007669"/>
    <property type="project" value="TreeGrafter"/>
</dbReference>
<evidence type="ECO:0000313" key="6">
    <source>
        <dbReference type="Proteomes" id="UP000178248"/>
    </source>
</evidence>
<dbReference type="Gene3D" id="2.40.30.10">
    <property type="entry name" value="Translation factors"/>
    <property type="match status" value="1"/>
</dbReference>
<evidence type="ECO:0000256" key="3">
    <source>
        <dbReference type="ARBA" id="ARBA00035722"/>
    </source>
</evidence>
<dbReference type="PANTHER" id="PTHR42908:SF8">
    <property type="entry name" value="TR-TYPE G DOMAIN-CONTAINING PROTEIN"/>
    <property type="match status" value="1"/>
</dbReference>
<dbReference type="Gene3D" id="3.30.70.870">
    <property type="entry name" value="Elongation Factor G (Translational Gtpase), domain 3"/>
    <property type="match status" value="1"/>
</dbReference>
<dbReference type="InterPro" id="IPR006298">
    <property type="entry name" value="BipA"/>
</dbReference>
<dbReference type="InterPro" id="IPR042116">
    <property type="entry name" value="TypA/BipA_C"/>
</dbReference>
<dbReference type="Pfam" id="PF00679">
    <property type="entry name" value="EFG_C"/>
    <property type="match status" value="1"/>
</dbReference>
<dbReference type="NCBIfam" id="TIGR01394">
    <property type="entry name" value="TypA_BipA"/>
    <property type="match status" value="1"/>
</dbReference>
<dbReference type="InterPro" id="IPR005225">
    <property type="entry name" value="Small_GTP-bd"/>
</dbReference>
<feature type="non-terminal residue" evidence="5">
    <location>
        <position position="591"/>
    </location>
</feature>
<dbReference type="CDD" id="cd01891">
    <property type="entry name" value="TypA_BipA"/>
    <property type="match status" value="1"/>
</dbReference>
<dbReference type="InterPro" id="IPR047043">
    <property type="entry name" value="BipA_III"/>
</dbReference>
<dbReference type="Pfam" id="PF21018">
    <property type="entry name" value="BipA_C"/>
    <property type="match status" value="1"/>
</dbReference>
<dbReference type="InterPro" id="IPR035651">
    <property type="entry name" value="BipA_V"/>
</dbReference>
<dbReference type="GO" id="GO:1990904">
    <property type="term" value="C:ribonucleoprotein complex"/>
    <property type="evidence" value="ECO:0007669"/>
    <property type="project" value="TreeGrafter"/>
</dbReference>
<dbReference type="Gene3D" id="2.40.50.250">
    <property type="entry name" value="bipa protein"/>
    <property type="match status" value="1"/>
</dbReference>
<dbReference type="Pfam" id="PF00009">
    <property type="entry name" value="GTP_EFTU"/>
    <property type="match status" value="1"/>
</dbReference>
<dbReference type="InterPro" id="IPR027417">
    <property type="entry name" value="P-loop_NTPase"/>
</dbReference>
<dbReference type="InterPro" id="IPR031157">
    <property type="entry name" value="G_TR_CS"/>
</dbReference>
<dbReference type="InterPro" id="IPR009000">
    <property type="entry name" value="Transl_B-barrel_sf"/>
</dbReference>
<proteinExistence type="predicted"/>
<dbReference type="FunFam" id="2.40.50.250:FF:000001">
    <property type="entry name" value="GTP-binding protein TypA"/>
    <property type="match status" value="1"/>
</dbReference>
<dbReference type="Proteomes" id="UP000178248">
    <property type="component" value="Unassembled WGS sequence"/>
</dbReference>
<reference evidence="5 6" key="1">
    <citation type="journal article" date="2016" name="Nat. Commun.">
        <title>Thousands of microbial genomes shed light on interconnected biogeochemical processes in an aquifer system.</title>
        <authorList>
            <person name="Anantharaman K."/>
            <person name="Brown C.T."/>
            <person name="Hug L.A."/>
            <person name="Sharon I."/>
            <person name="Castelle C.J."/>
            <person name="Probst A.J."/>
            <person name="Thomas B.C."/>
            <person name="Singh A."/>
            <person name="Wilkins M.J."/>
            <person name="Karaoz U."/>
            <person name="Brodie E.L."/>
            <person name="Williams K.H."/>
            <person name="Hubbard S.S."/>
            <person name="Banfield J.F."/>
        </authorList>
    </citation>
    <scope>NUCLEOTIDE SEQUENCE [LARGE SCALE GENOMIC DNA]</scope>
</reference>
<dbReference type="InterPro" id="IPR000795">
    <property type="entry name" value="T_Tr_GTP-bd_dom"/>
</dbReference>
<dbReference type="PROSITE" id="PS51722">
    <property type="entry name" value="G_TR_2"/>
    <property type="match status" value="1"/>
</dbReference>
<dbReference type="Pfam" id="PF22042">
    <property type="entry name" value="EF-G_D2"/>
    <property type="match status" value="1"/>
</dbReference>
<dbReference type="AlphaFoldDB" id="A0A1G2BRS2"/>
<comment type="caution">
    <text evidence="5">The sequence shown here is derived from an EMBL/GenBank/DDBJ whole genome shotgun (WGS) entry which is preliminary data.</text>
</comment>
<dbReference type="GO" id="GO:0003924">
    <property type="term" value="F:GTPase activity"/>
    <property type="evidence" value="ECO:0007669"/>
    <property type="project" value="InterPro"/>
</dbReference>
<dbReference type="InterPro" id="IPR041095">
    <property type="entry name" value="EFG_II"/>
</dbReference>
<dbReference type="SUPFAM" id="SSF52540">
    <property type="entry name" value="P-loop containing nucleoside triphosphate hydrolases"/>
    <property type="match status" value="1"/>
</dbReference>
<dbReference type="Gene3D" id="3.30.70.240">
    <property type="match status" value="1"/>
</dbReference>
<dbReference type="STRING" id="1798551.A3B30_00380"/>
<dbReference type="PROSITE" id="PS00301">
    <property type="entry name" value="G_TR_1"/>
    <property type="match status" value="1"/>
</dbReference>
<dbReference type="CDD" id="cd16263">
    <property type="entry name" value="BipA_III"/>
    <property type="match status" value="1"/>
</dbReference>
<dbReference type="SUPFAM" id="SSF54980">
    <property type="entry name" value="EF-G C-terminal domain-like"/>
    <property type="match status" value="2"/>
</dbReference>
<dbReference type="GO" id="GO:0005525">
    <property type="term" value="F:GTP binding"/>
    <property type="evidence" value="ECO:0007669"/>
    <property type="project" value="UniProtKB-KW"/>
</dbReference>
<dbReference type="FunFam" id="3.40.50.300:FF:000055">
    <property type="entry name" value="GTP-binding protein TypA"/>
    <property type="match status" value="1"/>
</dbReference>
<feature type="domain" description="Tr-type G" evidence="4">
    <location>
        <begin position="6"/>
        <end position="202"/>
    </location>
</feature>
<dbReference type="EMBL" id="MHKM01000011">
    <property type="protein sequence ID" value="OGY91788.1"/>
    <property type="molecule type" value="Genomic_DNA"/>
</dbReference>
<evidence type="ECO:0000259" key="4">
    <source>
        <dbReference type="PROSITE" id="PS51722"/>
    </source>
</evidence>
<evidence type="ECO:0000256" key="1">
    <source>
        <dbReference type="ARBA" id="ARBA00022741"/>
    </source>
</evidence>
<protein>
    <recommendedName>
        <fullName evidence="3">50S ribosomal subunit assembly factor BipA</fullName>
    </recommendedName>
</protein>
<dbReference type="NCBIfam" id="TIGR00231">
    <property type="entry name" value="small_GTP"/>
    <property type="match status" value="1"/>
</dbReference>
<dbReference type="Gene3D" id="3.40.50.300">
    <property type="entry name" value="P-loop containing nucleotide triphosphate hydrolases"/>
    <property type="match status" value="1"/>
</dbReference>
<keyword evidence="2" id="KW-0342">GTP-binding</keyword>
<evidence type="ECO:0000256" key="2">
    <source>
        <dbReference type="ARBA" id="ARBA00023134"/>
    </source>
</evidence>
<name>A0A1G2BRS2_9BACT</name>
<evidence type="ECO:0000313" key="5">
    <source>
        <dbReference type="EMBL" id="OGY91788.1"/>
    </source>
</evidence>
<dbReference type="FunFam" id="3.30.70.240:FF:000002">
    <property type="entry name" value="GTP-binding protein TypA"/>
    <property type="match status" value="1"/>
</dbReference>
<dbReference type="InterPro" id="IPR053905">
    <property type="entry name" value="EF-G-like_DII"/>
</dbReference>
<sequence length="591" mass="64718">MDERQSTIRNIAIIAHVDHGKTTLVDALLKQSNTFRDADAQGTTILDSNELERERGITIFSKNAAIEWKGVKINIVDTPGHADFGGEVERIMNLVDACLLLVDAKEGPMPQTKFVLKKAIDAGHKIILVINKVDRKDARPEWVLNHTFDLFVELGASDSQANFPVLYASALHGVAGTEHDMASMKSIIPIFDCIIAEAPAPKGDREKPLQISVVNVQYDNYKGKVGIGRVMNGHVEDGERVVHINREGTIVPAKITGLMTFKGLDKVQVSQAAAGEIVVVAGIDDITIGETIADAEHPIALPPLSIEEPTVKMTFGVNTSPLAGTEATYSTSRNLEERLDRELQNDVALRVERGTGEGAFVVSGRGELHLAILIEKMRRESYELQVSRPQVIFKEVDGKQQEPFELVSIEAPEKSSGIIIEKMGKRKGEMKDMRVEHGTAYMDFEIPTRGLIGYRNEFITDTKGQGIINSLLLGYRPKIGDLATAAHGSLIAMEAGTSMGYSLANLQERGVLFIGPTVDVYVGMVIGANARAEDMEVNPCKAKKMSNMRSKGDGASVQLEKPRDMQLENALEYIGDDELVEVTPKSIRIRK</sequence>
<dbReference type="PANTHER" id="PTHR42908">
    <property type="entry name" value="TRANSLATION ELONGATION FACTOR-RELATED"/>
    <property type="match status" value="1"/>
</dbReference>
<dbReference type="PRINTS" id="PR00315">
    <property type="entry name" value="ELONGATNFCT"/>
</dbReference>
<dbReference type="InterPro" id="IPR047041">
    <property type="entry name" value="BipA_GTP-bd_dom"/>
</dbReference>
<organism evidence="5 6">
    <name type="scientific">Candidatus Komeilibacteria bacterium RIFCSPLOWO2_01_FULL_52_15</name>
    <dbReference type="NCBI Taxonomy" id="1798551"/>
    <lineage>
        <taxon>Bacteria</taxon>
        <taxon>Candidatus Komeiliibacteriota</taxon>
    </lineage>
</organism>
<accession>A0A1G2BRS2</accession>
<dbReference type="CDD" id="cd03710">
    <property type="entry name" value="BipA_TypA_C"/>
    <property type="match status" value="1"/>
</dbReference>